<evidence type="ECO:0000313" key="3">
    <source>
        <dbReference type="Proteomes" id="UP001174936"/>
    </source>
</evidence>
<organism evidence="2 3">
    <name type="scientific">Cercophora newfieldiana</name>
    <dbReference type="NCBI Taxonomy" id="92897"/>
    <lineage>
        <taxon>Eukaryota</taxon>
        <taxon>Fungi</taxon>
        <taxon>Dikarya</taxon>
        <taxon>Ascomycota</taxon>
        <taxon>Pezizomycotina</taxon>
        <taxon>Sordariomycetes</taxon>
        <taxon>Sordariomycetidae</taxon>
        <taxon>Sordariales</taxon>
        <taxon>Lasiosphaeriaceae</taxon>
        <taxon>Cercophora</taxon>
    </lineage>
</organism>
<accession>A0AA39YGS7</accession>
<gene>
    <name evidence="2" type="ORF">B0T16DRAFT_101046</name>
</gene>
<dbReference type="Proteomes" id="UP001174936">
    <property type="component" value="Unassembled WGS sequence"/>
</dbReference>
<feature type="region of interest" description="Disordered" evidence="1">
    <location>
        <begin position="139"/>
        <end position="193"/>
    </location>
</feature>
<feature type="compositionally biased region" description="Low complexity" evidence="1">
    <location>
        <begin position="149"/>
        <end position="161"/>
    </location>
</feature>
<feature type="compositionally biased region" description="Polar residues" evidence="1">
    <location>
        <begin position="17"/>
        <end position="29"/>
    </location>
</feature>
<reference evidence="2" key="1">
    <citation type="submission" date="2023-06" db="EMBL/GenBank/DDBJ databases">
        <title>Genome-scale phylogeny and comparative genomics of the fungal order Sordariales.</title>
        <authorList>
            <consortium name="Lawrence Berkeley National Laboratory"/>
            <person name="Hensen N."/>
            <person name="Bonometti L."/>
            <person name="Westerberg I."/>
            <person name="Brannstrom I.O."/>
            <person name="Guillou S."/>
            <person name="Cros-Aarteil S."/>
            <person name="Calhoun S."/>
            <person name="Haridas S."/>
            <person name="Kuo A."/>
            <person name="Mondo S."/>
            <person name="Pangilinan J."/>
            <person name="Riley R."/>
            <person name="Labutti K."/>
            <person name="Andreopoulos B."/>
            <person name="Lipzen A."/>
            <person name="Chen C."/>
            <person name="Yanf M."/>
            <person name="Daum C."/>
            <person name="Ng V."/>
            <person name="Clum A."/>
            <person name="Steindorff A."/>
            <person name="Ohm R."/>
            <person name="Martin F."/>
            <person name="Silar P."/>
            <person name="Natvig D."/>
            <person name="Lalanne C."/>
            <person name="Gautier V."/>
            <person name="Ament-Velasquez S.L."/>
            <person name="Kruys A."/>
            <person name="Hutchinson M.I."/>
            <person name="Powell A.J."/>
            <person name="Barry K."/>
            <person name="Miller A.N."/>
            <person name="Grigoriev I.V."/>
            <person name="Debuchy R."/>
            <person name="Gladieux P."/>
            <person name="Thoren M.H."/>
            <person name="Johannesson H."/>
        </authorList>
    </citation>
    <scope>NUCLEOTIDE SEQUENCE</scope>
    <source>
        <strain evidence="2">SMH2532-1</strain>
    </source>
</reference>
<protein>
    <submittedName>
        <fullName evidence="2">Uncharacterized protein</fullName>
    </submittedName>
</protein>
<evidence type="ECO:0000256" key="1">
    <source>
        <dbReference type="SAM" id="MobiDB-lite"/>
    </source>
</evidence>
<dbReference type="EMBL" id="JAULSV010000002">
    <property type="protein sequence ID" value="KAK0652363.1"/>
    <property type="molecule type" value="Genomic_DNA"/>
</dbReference>
<evidence type="ECO:0000313" key="2">
    <source>
        <dbReference type="EMBL" id="KAK0652363.1"/>
    </source>
</evidence>
<name>A0AA39YGS7_9PEZI</name>
<keyword evidence="3" id="KW-1185">Reference proteome</keyword>
<proteinExistence type="predicted"/>
<feature type="compositionally biased region" description="Basic residues" evidence="1">
    <location>
        <begin position="30"/>
        <end position="44"/>
    </location>
</feature>
<dbReference type="AlphaFoldDB" id="A0AA39YGS7"/>
<feature type="region of interest" description="Disordered" evidence="1">
    <location>
        <begin position="17"/>
        <end position="44"/>
    </location>
</feature>
<comment type="caution">
    <text evidence="2">The sequence shown here is derived from an EMBL/GenBank/DDBJ whole genome shotgun (WGS) entry which is preliminary data.</text>
</comment>
<sequence length="294" mass="32577">MRLTPVRGTFFPPQVQITASRREGTASSPSHRRVSPPKARRRMRTTTTWKWMAGIAKMALPLSSRNKRASWLIFFSIFASFRFQAARPRSFRPRGRAGVRSSHSALRGTPHVLRPNLAAAGRPQPAELALHFRPPPFHRQGAQFWRPGAQPTQSPASTTQTHPDGARPNCQTHSNPASRGLPTQPLPANHGPHTIVLLPQPPRPASFDAAFWLCSPAPPRGDGPMPCLPLTLMGGIRSSPQASHRFGPASLDGREGWMERGHDEMAGSWSMRSSLRTWRLRPRATRHCVAISRP</sequence>